<accession>A0ABU7R7C6</accession>
<dbReference type="HAMAP" id="MF_00122">
    <property type="entry name" value="GatC"/>
    <property type="match status" value="1"/>
</dbReference>
<keyword evidence="1" id="KW-0436">Ligase</keyword>
<dbReference type="InterPro" id="IPR003837">
    <property type="entry name" value="GatC"/>
</dbReference>
<comment type="caution">
    <text evidence="2">The sequence shown here is derived from an EMBL/GenBank/DDBJ whole genome shotgun (WGS) entry which is preliminary data.</text>
</comment>
<gene>
    <name evidence="1 2" type="primary">gatC</name>
    <name evidence="2" type="ORF">VXJ25_00595</name>
</gene>
<dbReference type="NCBIfam" id="TIGR00135">
    <property type="entry name" value="gatC"/>
    <property type="match status" value="1"/>
</dbReference>
<comment type="subunit">
    <text evidence="1">Heterotrimer of A, B and C subunits.</text>
</comment>
<dbReference type="Gene3D" id="1.10.20.60">
    <property type="entry name" value="Glu-tRNAGln amidotransferase C subunit, N-terminal domain"/>
    <property type="match status" value="1"/>
</dbReference>
<reference evidence="2 3" key="1">
    <citation type="submission" date="2024-01" db="EMBL/GenBank/DDBJ databases">
        <title>Description of Olsenella sp. nov., isolated from pig feces.</title>
        <authorList>
            <person name="Chang Y.-H."/>
        </authorList>
    </citation>
    <scope>NUCLEOTIDE SEQUENCE [LARGE SCALE GENOMIC DNA]</scope>
    <source>
        <strain evidence="2 3">YH-ols2223</strain>
    </source>
</reference>
<dbReference type="RefSeq" id="WP_330957265.1">
    <property type="nucleotide sequence ID" value="NZ_JAZGJQ010000001.1"/>
</dbReference>
<keyword evidence="1" id="KW-0067">ATP-binding</keyword>
<keyword evidence="1" id="KW-0547">Nucleotide-binding</keyword>
<dbReference type="Proteomes" id="UP001332931">
    <property type="component" value="Unassembled WGS sequence"/>
</dbReference>
<keyword evidence="3" id="KW-1185">Reference proteome</keyword>
<dbReference type="EMBL" id="JAZGJQ010000001">
    <property type="protein sequence ID" value="MEE6146499.1"/>
    <property type="molecule type" value="Genomic_DNA"/>
</dbReference>
<evidence type="ECO:0000313" key="2">
    <source>
        <dbReference type="EMBL" id="MEE6146499.1"/>
    </source>
</evidence>
<name>A0ABU7R7C6_9ACTN</name>
<keyword evidence="1" id="KW-0648">Protein biosynthesis</keyword>
<organism evidence="2 3">
    <name type="scientific">Olsenella absiana</name>
    <dbReference type="NCBI Taxonomy" id="3115222"/>
    <lineage>
        <taxon>Bacteria</taxon>
        <taxon>Bacillati</taxon>
        <taxon>Actinomycetota</taxon>
        <taxon>Coriobacteriia</taxon>
        <taxon>Coriobacteriales</taxon>
        <taxon>Atopobiaceae</taxon>
        <taxon>Olsenella</taxon>
    </lineage>
</organism>
<evidence type="ECO:0000256" key="1">
    <source>
        <dbReference type="HAMAP-Rule" id="MF_00122"/>
    </source>
</evidence>
<comment type="similarity">
    <text evidence="1">Belongs to the GatC family.</text>
</comment>
<protein>
    <recommendedName>
        <fullName evidence="1">Aspartyl/glutamyl-tRNA(Asn/Gln) amidotransferase subunit C</fullName>
        <shortName evidence="1">Asp/Glu-ADT subunit C</shortName>
        <ecNumber evidence="1">6.3.5.-</ecNumber>
    </recommendedName>
</protein>
<dbReference type="SUPFAM" id="SSF141000">
    <property type="entry name" value="Glu-tRNAGln amidotransferase C subunit"/>
    <property type="match status" value="1"/>
</dbReference>
<dbReference type="InterPro" id="IPR036113">
    <property type="entry name" value="Asp/Glu-ADT_sf_sub_c"/>
</dbReference>
<proteinExistence type="inferred from homology"/>
<dbReference type="Pfam" id="PF02686">
    <property type="entry name" value="GatC"/>
    <property type="match status" value="1"/>
</dbReference>
<comment type="function">
    <text evidence="1">Allows the formation of correctly charged Asn-tRNA(Asn) or Gln-tRNA(Gln) through the transamidation of misacylated Asp-tRNA(Asn) or Glu-tRNA(Gln) in organisms which lack either or both of asparaginyl-tRNA or glutaminyl-tRNA synthetases. The reaction takes place in the presence of glutamine and ATP through an activated phospho-Asp-tRNA(Asn) or phospho-Glu-tRNA(Gln).</text>
</comment>
<sequence length="105" mass="11661">MALSKQDVAGIADYARIALDDEELEEMCRYMNETVQILQPIREYDLEGVEPTFHPIGDLSNVMGEDVVDDSVRALDIDTALANAGAKRDRYFRVPSILGNDGGDR</sequence>
<comment type="catalytic activity">
    <reaction evidence="1">
        <text>L-glutamyl-tRNA(Gln) + L-glutamine + ATP + H2O = L-glutaminyl-tRNA(Gln) + L-glutamate + ADP + phosphate + H(+)</text>
        <dbReference type="Rhea" id="RHEA:17521"/>
        <dbReference type="Rhea" id="RHEA-COMP:9681"/>
        <dbReference type="Rhea" id="RHEA-COMP:9684"/>
        <dbReference type="ChEBI" id="CHEBI:15377"/>
        <dbReference type="ChEBI" id="CHEBI:15378"/>
        <dbReference type="ChEBI" id="CHEBI:29985"/>
        <dbReference type="ChEBI" id="CHEBI:30616"/>
        <dbReference type="ChEBI" id="CHEBI:43474"/>
        <dbReference type="ChEBI" id="CHEBI:58359"/>
        <dbReference type="ChEBI" id="CHEBI:78520"/>
        <dbReference type="ChEBI" id="CHEBI:78521"/>
        <dbReference type="ChEBI" id="CHEBI:456216"/>
    </reaction>
</comment>
<comment type="catalytic activity">
    <reaction evidence="1">
        <text>L-aspartyl-tRNA(Asn) + L-glutamine + ATP + H2O = L-asparaginyl-tRNA(Asn) + L-glutamate + ADP + phosphate + 2 H(+)</text>
        <dbReference type="Rhea" id="RHEA:14513"/>
        <dbReference type="Rhea" id="RHEA-COMP:9674"/>
        <dbReference type="Rhea" id="RHEA-COMP:9677"/>
        <dbReference type="ChEBI" id="CHEBI:15377"/>
        <dbReference type="ChEBI" id="CHEBI:15378"/>
        <dbReference type="ChEBI" id="CHEBI:29985"/>
        <dbReference type="ChEBI" id="CHEBI:30616"/>
        <dbReference type="ChEBI" id="CHEBI:43474"/>
        <dbReference type="ChEBI" id="CHEBI:58359"/>
        <dbReference type="ChEBI" id="CHEBI:78515"/>
        <dbReference type="ChEBI" id="CHEBI:78516"/>
        <dbReference type="ChEBI" id="CHEBI:456216"/>
    </reaction>
</comment>
<dbReference type="EC" id="6.3.5.-" evidence="1"/>
<evidence type="ECO:0000313" key="3">
    <source>
        <dbReference type="Proteomes" id="UP001332931"/>
    </source>
</evidence>